<protein>
    <recommendedName>
        <fullName evidence="14">ATP synthase subunit b</fullName>
    </recommendedName>
    <alternativeName>
        <fullName evidence="14">ATP synthase F(0) sector subunit b</fullName>
    </alternativeName>
    <alternativeName>
        <fullName evidence="14">ATPase subunit I</fullName>
    </alternativeName>
    <alternativeName>
        <fullName evidence="14">F-type ATPase subunit b</fullName>
        <shortName evidence="14">F-ATPase subunit b</shortName>
    </alternativeName>
</protein>
<evidence type="ECO:0000256" key="1">
    <source>
        <dbReference type="ARBA" id="ARBA00004162"/>
    </source>
</evidence>
<dbReference type="CDD" id="cd06503">
    <property type="entry name" value="ATP-synt_Fo_b"/>
    <property type="match status" value="1"/>
</dbReference>
<evidence type="ECO:0000313" key="20">
    <source>
        <dbReference type="Proteomes" id="UP000192327"/>
    </source>
</evidence>
<evidence type="ECO:0000256" key="11">
    <source>
        <dbReference type="ARBA" id="ARBA00023310"/>
    </source>
</evidence>
<evidence type="ECO:0000256" key="14">
    <source>
        <dbReference type="HAMAP-Rule" id="MF_01398"/>
    </source>
</evidence>
<dbReference type="GO" id="GO:0046933">
    <property type="term" value="F:proton-transporting ATP synthase activity, rotational mechanism"/>
    <property type="evidence" value="ECO:0007669"/>
    <property type="project" value="UniProtKB-UniRule"/>
</dbReference>
<dbReference type="GO" id="GO:0045259">
    <property type="term" value="C:proton-transporting ATP synthase complex"/>
    <property type="evidence" value="ECO:0007669"/>
    <property type="project" value="UniProtKB-KW"/>
</dbReference>
<dbReference type="InterPro" id="IPR002146">
    <property type="entry name" value="ATP_synth_b/b'su_bac/chlpt"/>
</dbReference>
<evidence type="ECO:0000313" key="19">
    <source>
        <dbReference type="Proteomes" id="UP000034416"/>
    </source>
</evidence>
<dbReference type="RefSeq" id="WP_046188809.1">
    <property type="nucleotide sequence ID" value="NZ_JACKUJ010000022.1"/>
</dbReference>
<evidence type="ECO:0000256" key="2">
    <source>
        <dbReference type="ARBA" id="ARBA00005513"/>
    </source>
</evidence>
<keyword evidence="20" id="KW-1185">Reference proteome</keyword>
<comment type="subcellular location">
    <subcellularLocation>
        <location evidence="1 14">Cell membrane</location>
        <topology evidence="1 14">Single-pass membrane protein</topology>
    </subcellularLocation>
</comment>
<dbReference type="STRING" id="342002.BST15_13715"/>
<evidence type="ECO:0000256" key="10">
    <source>
        <dbReference type="ARBA" id="ARBA00023136"/>
    </source>
</evidence>
<dbReference type="SUPFAM" id="SSF81573">
    <property type="entry name" value="F1F0 ATP synthase subunit B, membrane domain"/>
    <property type="match status" value="1"/>
</dbReference>
<dbReference type="GO" id="GO:0005886">
    <property type="term" value="C:plasma membrane"/>
    <property type="evidence" value="ECO:0007669"/>
    <property type="project" value="UniProtKB-SubCell"/>
</dbReference>
<keyword evidence="10 14" id="KW-0472">Membrane</keyword>
<dbReference type="EMBL" id="MVHH01000029">
    <property type="protein sequence ID" value="OQZ95675.1"/>
    <property type="molecule type" value="Genomic_DNA"/>
</dbReference>
<reference evidence="19" key="1">
    <citation type="submission" date="2015-04" db="EMBL/GenBank/DDBJ databases">
        <title>Genome sequence of Mycobacterium arupense GUC1.</title>
        <authorList>
            <person name="Greninger A.L."/>
            <person name="Cunningham G."/>
            <person name="Chiu C.Y."/>
            <person name="Miller S."/>
        </authorList>
    </citation>
    <scope>NUCLEOTIDE SEQUENCE [LARGE SCALE GENOMIC DNA]</scope>
    <source>
        <strain evidence="19">GUC1</strain>
    </source>
</reference>
<evidence type="ECO:0000313" key="16">
    <source>
        <dbReference type="EMBL" id="KKC00050.1"/>
    </source>
</evidence>
<comment type="caution">
    <text evidence="16">The sequence shown here is derived from an EMBL/GenBank/DDBJ whole genome shotgun (WGS) entry which is preliminary data.</text>
</comment>
<reference evidence="16" key="2">
    <citation type="submission" date="2015-04" db="EMBL/GenBank/DDBJ databases">
        <title>Genome sequence of Mycobacterium arupense strain GUC1.</title>
        <authorList>
            <person name="Greninger A.L."/>
            <person name="Cunningham G."/>
            <person name="Chiu C.Y."/>
            <person name="Miller S."/>
        </authorList>
    </citation>
    <scope>NUCLEOTIDE SEQUENCE</scope>
    <source>
        <strain evidence="16">GUC1</strain>
    </source>
</reference>
<keyword evidence="6 14" id="KW-0812">Transmembrane</keyword>
<dbReference type="Proteomes" id="UP000192327">
    <property type="component" value="Unassembled WGS sequence"/>
</dbReference>
<sequence>MGDMSVVVLALSEAAEEGPKKSFLIPDGTFFVVLAIFVIVLGVISTFVVPPIMKVLRERENMITKTLANNRESAEQFAAADADYEKQMAAARLAASTARDEARAEGRKAIDEQRSAAEAEVASTLQAANDQLKQEGDAVSEQLQARVETLSATLASRILGVDVEALSAASTGR</sequence>
<dbReference type="PANTHER" id="PTHR33445:SF1">
    <property type="entry name" value="ATP SYNTHASE SUBUNIT B"/>
    <property type="match status" value="1"/>
</dbReference>
<keyword evidence="8 14" id="KW-1133">Transmembrane helix</keyword>
<evidence type="ECO:0000256" key="8">
    <source>
        <dbReference type="ARBA" id="ARBA00022989"/>
    </source>
</evidence>
<reference evidence="18 21" key="4">
    <citation type="submission" date="2018-09" db="EMBL/GenBank/DDBJ databases">
        <title>Metagenome Assembled Genomes from an Advanced Water Purification Facility.</title>
        <authorList>
            <person name="Stamps B.W."/>
            <person name="Spear J.R."/>
        </authorList>
    </citation>
    <scope>NUCLEOTIDE SEQUENCE [LARGE SCALE GENOMIC DNA]</scope>
    <source>
        <strain evidence="18">Bin_29_2</strain>
    </source>
</reference>
<dbReference type="PATRIC" id="fig|342002.3.peg.2164"/>
<comment type="function">
    <text evidence="12 14">F(1)F(0) ATP synthase produces ATP from ADP in the presence of a proton or sodium gradient. F-type ATPases consist of two structural domains, F(1) containing the extramembraneous catalytic core and F(0) containing the membrane proton channel, linked together by a central stalk and a peripheral stalk. During catalysis, ATP synthesis in the catalytic domain of F(1) is coupled via a rotary mechanism of the central stalk subunits to proton translocation.</text>
</comment>
<dbReference type="NCBIfam" id="NF004412">
    <property type="entry name" value="PRK05759.1-3"/>
    <property type="match status" value="1"/>
</dbReference>
<dbReference type="Pfam" id="PF00430">
    <property type="entry name" value="ATP-synt_B"/>
    <property type="match status" value="1"/>
</dbReference>
<organism evidence="16 19">
    <name type="scientific">Mycolicibacter arupensis</name>
    <dbReference type="NCBI Taxonomy" id="342002"/>
    <lineage>
        <taxon>Bacteria</taxon>
        <taxon>Bacillati</taxon>
        <taxon>Actinomycetota</taxon>
        <taxon>Actinomycetes</taxon>
        <taxon>Mycobacteriales</taxon>
        <taxon>Mycobacteriaceae</taxon>
        <taxon>Mycolicibacter</taxon>
    </lineage>
</organism>
<dbReference type="EMBL" id="SSGD01000138">
    <property type="protein sequence ID" value="TXI51803.1"/>
    <property type="molecule type" value="Genomic_DNA"/>
</dbReference>
<proteinExistence type="inferred from homology"/>
<feature type="transmembrane region" description="Helical" evidence="14">
    <location>
        <begin position="30"/>
        <end position="53"/>
    </location>
</feature>
<dbReference type="Proteomes" id="UP000034416">
    <property type="component" value="Unassembled WGS sequence"/>
</dbReference>
<comment type="subunit">
    <text evidence="13 14">F-type ATPases have 2 components, F(1) - the catalytic core - and F(0) - the membrane proton channel. F(1) has five subunits: alpha(3), beta(3), gamma(1), delta(1), epsilon(1). F(0) has three main subunits: a(1), b(2) and c(10-14). The alpha and beta chains form an alternating ring which encloses part of the gamma chain. F(1) is attached to F(0) by a central stalk formed by the gamma and epsilon chains, while a peripheral stalk is formed by the delta and b chains.</text>
</comment>
<dbReference type="InterPro" id="IPR028987">
    <property type="entry name" value="ATP_synth_B-like_membr_sf"/>
</dbReference>
<evidence type="ECO:0000256" key="5">
    <source>
        <dbReference type="ARBA" id="ARBA00022547"/>
    </source>
</evidence>
<evidence type="ECO:0000256" key="13">
    <source>
        <dbReference type="ARBA" id="ARBA00025830"/>
    </source>
</evidence>
<evidence type="ECO:0000256" key="9">
    <source>
        <dbReference type="ARBA" id="ARBA00023065"/>
    </source>
</evidence>
<evidence type="ECO:0000256" key="7">
    <source>
        <dbReference type="ARBA" id="ARBA00022781"/>
    </source>
</evidence>
<evidence type="ECO:0000256" key="12">
    <source>
        <dbReference type="ARBA" id="ARBA00025198"/>
    </source>
</evidence>
<dbReference type="OrthoDB" id="4638851at2"/>
<reference evidence="17 20" key="3">
    <citation type="submission" date="2016-12" db="EMBL/GenBank/DDBJ databases">
        <title>The new phylogeny of genus Mycobacterium.</title>
        <authorList>
            <person name="Tortoli E."/>
            <person name="Trovato A."/>
            <person name="Cirillo D.M."/>
        </authorList>
    </citation>
    <scope>NUCLEOTIDE SEQUENCE [LARGE SCALE GENOMIC DNA]</scope>
    <source>
        <strain evidence="17 20">DSM 44942</strain>
    </source>
</reference>
<dbReference type="EMBL" id="LASW01000019">
    <property type="protein sequence ID" value="KKC00050.1"/>
    <property type="molecule type" value="Genomic_DNA"/>
</dbReference>
<keyword evidence="11 14" id="KW-0066">ATP synthesis</keyword>
<evidence type="ECO:0000256" key="4">
    <source>
        <dbReference type="ARBA" id="ARBA00022475"/>
    </source>
</evidence>
<evidence type="ECO:0000313" key="18">
    <source>
        <dbReference type="EMBL" id="TXI51803.1"/>
    </source>
</evidence>
<keyword evidence="9 14" id="KW-0406">Ion transport</keyword>
<name>A0A0F5MZK7_9MYCO</name>
<comment type="similarity">
    <text evidence="2 14 15">Belongs to the ATPase B chain family.</text>
</comment>
<keyword evidence="4 14" id="KW-1003">Cell membrane</keyword>
<evidence type="ECO:0000256" key="3">
    <source>
        <dbReference type="ARBA" id="ARBA00022448"/>
    </source>
</evidence>
<dbReference type="HAMAP" id="MF_01398">
    <property type="entry name" value="ATP_synth_b_bprime"/>
    <property type="match status" value="1"/>
</dbReference>
<keyword evidence="3 14" id="KW-0813">Transport</keyword>
<gene>
    <name evidence="14" type="primary">atpF</name>
    <name evidence="17" type="ORF">BST15_13715</name>
    <name evidence="18" type="ORF">E6Q54_19720</name>
    <name evidence="16" type="ORF">WR43_06670</name>
</gene>
<comment type="function">
    <text evidence="14">Component of the F(0) channel, it forms part of the peripheral stalk, linking F(1) to F(0).</text>
</comment>
<dbReference type="Proteomes" id="UP000321797">
    <property type="component" value="Unassembled WGS sequence"/>
</dbReference>
<evidence type="ECO:0000313" key="21">
    <source>
        <dbReference type="Proteomes" id="UP000321797"/>
    </source>
</evidence>
<dbReference type="InterPro" id="IPR050059">
    <property type="entry name" value="ATP_synthase_B_chain"/>
</dbReference>
<evidence type="ECO:0000256" key="15">
    <source>
        <dbReference type="RuleBase" id="RU003848"/>
    </source>
</evidence>
<evidence type="ECO:0000313" key="17">
    <source>
        <dbReference type="EMBL" id="OQZ95675.1"/>
    </source>
</evidence>
<keyword evidence="5 14" id="KW-0138">CF(0)</keyword>
<accession>A0A0F5MZK7</accession>
<dbReference type="AlphaFoldDB" id="A0A0F5MZK7"/>
<dbReference type="PANTHER" id="PTHR33445">
    <property type="entry name" value="ATP SYNTHASE SUBUNIT B', CHLOROPLASTIC"/>
    <property type="match status" value="1"/>
</dbReference>
<dbReference type="GO" id="GO:0046961">
    <property type="term" value="F:proton-transporting ATPase activity, rotational mechanism"/>
    <property type="evidence" value="ECO:0007669"/>
    <property type="project" value="TreeGrafter"/>
</dbReference>
<evidence type="ECO:0000256" key="6">
    <source>
        <dbReference type="ARBA" id="ARBA00022692"/>
    </source>
</evidence>
<keyword evidence="7 14" id="KW-0375">Hydrogen ion transport</keyword>